<evidence type="ECO:0000256" key="17">
    <source>
        <dbReference type="ARBA" id="ARBA00038379"/>
    </source>
</evidence>
<dbReference type="GO" id="GO:0005576">
    <property type="term" value="C:extracellular region"/>
    <property type="evidence" value="ECO:0007669"/>
    <property type="project" value="UniProtKB-SubCell"/>
</dbReference>
<comment type="subcellular location">
    <subcellularLocation>
        <location evidence="4">Endoplasmic reticulum membrane</location>
    </subcellularLocation>
    <subcellularLocation>
        <location evidence="2">Golgi apparatus</location>
    </subcellularLocation>
    <subcellularLocation>
        <location evidence="1">Melanosome</location>
    </subcellularLocation>
    <subcellularLocation>
        <location evidence="3">Sarcoplasmic reticulum lumen</location>
    </subcellularLocation>
    <subcellularLocation>
        <location evidence="5">Secreted</location>
    </subcellularLocation>
</comment>
<proteinExistence type="inferred from homology"/>
<dbReference type="PANTHER" id="PTHR22574:SF10">
    <property type="entry name" value="GOLGI-ASSOCIATED RAB2 INTERACTOR PROTEIN 1A"/>
    <property type="match status" value="1"/>
</dbReference>
<dbReference type="FunFam" id="1.10.238.10:FF:000110">
    <property type="entry name" value="calumenin isoform X2"/>
    <property type="match status" value="1"/>
</dbReference>
<dbReference type="Pfam" id="PF12480">
    <property type="entry name" value="GARIL_Rab2_bd"/>
    <property type="match status" value="2"/>
</dbReference>
<evidence type="ECO:0000256" key="5">
    <source>
        <dbReference type="ARBA" id="ARBA00004613"/>
    </source>
</evidence>
<dbReference type="GO" id="GO:0005794">
    <property type="term" value="C:Golgi apparatus"/>
    <property type="evidence" value="ECO:0007669"/>
    <property type="project" value="UniProtKB-SubCell"/>
</dbReference>
<evidence type="ECO:0000313" key="19">
    <source>
        <dbReference type="EMBL" id="KAG5210503.1"/>
    </source>
</evidence>
<dbReference type="GO" id="GO:0005789">
    <property type="term" value="C:endoplasmic reticulum membrane"/>
    <property type="evidence" value="ECO:0007669"/>
    <property type="project" value="UniProtKB-SubCell"/>
</dbReference>
<evidence type="ECO:0000256" key="13">
    <source>
        <dbReference type="ARBA" id="ARBA00022837"/>
    </source>
</evidence>
<dbReference type="SUPFAM" id="SSF47473">
    <property type="entry name" value="EF-hand"/>
    <property type="match status" value="2"/>
</dbReference>
<keyword evidence="13" id="KW-0106">Calcium</keyword>
<evidence type="ECO:0000256" key="9">
    <source>
        <dbReference type="ARBA" id="ARBA00022723"/>
    </source>
</evidence>
<dbReference type="InterPro" id="IPR018247">
    <property type="entry name" value="EF_Hand_1_Ca_BS"/>
</dbReference>
<comment type="similarity">
    <text evidence="6">Belongs to the CREC family.</text>
</comment>
<dbReference type="InterPro" id="IPR022168">
    <property type="entry name" value="GARIL-like_Rab2B-bd"/>
</dbReference>
<dbReference type="InterPro" id="IPR011992">
    <property type="entry name" value="EF-hand-dom_pair"/>
</dbReference>
<dbReference type="FunFam" id="1.10.238.10:FF:000090">
    <property type="entry name" value="calumenin isoform X2"/>
    <property type="match status" value="1"/>
</dbReference>
<feature type="domain" description="EF-hand" evidence="18">
    <location>
        <begin position="517"/>
        <end position="552"/>
    </location>
</feature>
<feature type="domain" description="EF-hand" evidence="18">
    <location>
        <begin position="481"/>
        <end position="516"/>
    </location>
</feature>
<evidence type="ECO:0000256" key="15">
    <source>
        <dbReference type="ARBA" id="ARBA00023034"/>
    </source>
</evidence>
<keyword evidence="14" id="KW-0703">Sarcoplasmic reticulum</keyword>
<organism evidence="19 20">
    <name type="scientific">Ovis aries</name>
    <name type="common">Sheep</name>
    <dbReference type="NCBI Taxonomy" id="9940"/>
    <lineage>
        <taxon>Eukaryota</taxon>
        <taxon>Metazoa</taxon>
        <taxon>Chordata</taxon>
        <taxon>Craniata</taxon>
        <taxon>Vertebrata</taxon>
        <taxon>Euteleostomi</taxon>
        <taxon>Mammalia</taxon>
        <taxon>Eutheria</taxon>
        <taxon>Laurasiatheria</taxon>
        <taxon>Artiodactyla</taxon>
        <taxon>Ruminantia</taxon>
        <taxon>Pecora</taxon>
        <taxon>Bovidae</taxon>
        <taxon>Caprinae</taxon>
        <taxon>Ovis</taxon>
    </lineage>
</organism>
<keyword evidence="10" id="KW-0732">Signal</keyword>
<sequence>MSKIRGLPPEVREPGPGVELGVEDGLLCQLIHSPEFNLFSDSVVFESIFVQVTKPGNWMDDCEGPTTVILGVTSSVPSLPLPNILLMANVTWPQGQFSTWSTPGSAPVITLSRILPLKYVELRIYDRLQRILRVRTVTEKIYYLRLHEKHPETVFRFWIRLVNILQRGLSITTKDPRIRISHCLVPKLPCRSAETVRKGRNWIDIYKACNTMALGVTSSVPCLPLPNILLMASVKWHHEQNQTWNKPSTAPKIILKRILPLKFVELQVSDRLQRVLRLRTVTEKIYYLKLHPDHPETVFHFWIRLIQILQKGLSITTKDPRILVTHCLVPKSSCSPSGDSQLVQKKPQASQPSESLMQLMAKGESEALCQIFADLHQHHLFSREKWLENVCYLTMKIIFIILFKKYTQKDLIIMDLRQFLMCLSLCTAFALSKPTEKKDRVHHEPQLSDKVHNDAQSFDYDHDAFLGAEEAKTFDQLTPEESKERLGKIVSKIDGDKDGFVTVDELKDWIKFAQKRWIYEDVERQWKGHDLNEDGLVSWEEYKNATYGYVLDDPDPDDGFNYKQMMVRDERRFKMADKDGDLIATKEEFTAFLHPEEYDYMKDIVVQETMEDIDKNADGFIDLEEYIGDMYSHDGNADEPEWVKTEREQFVEFRDKNRDGKMDKEETKDWILPSDYDHAEAEARHLVYESDQNKDGKLTKEEIVDKYDLFVGSQATDFGEALVRHDEF</sequence>
<accession>A0A836D6H4</accession>
<evidence type="ECO:0000256" key="2">
    <source>
        <dbReference type="ARBA" id="ARBA00004555"/>
    </source>
</evidence>
<evidence type="ECO:0000256" key="16">
    <source>
        <dbReference type="ARBA" id="ARBA00023136"/>
    </source>
</evidence>
<dbReference type="SMART" id="SM00054">
    <property type="entry name" value="EFh"/>
    <property type="match status" value="4"/>
</dbReference>
<dbReference type="FunFam" id="1.10.238.10:FF:000109">
    <property type="entry name" value="calumenin isoform X2"/>
    <property type="match status" value="1"/>
</dbReference>
<evidence type="ECO:0000259" key="18">
    <source>
        <dbReference type="PROSITE" id="PS50222"/>
    </source>
</evidence>
<dbReference type="GO" id="GO:0005634">
    <property type="term" value="C:nucleus"/>
    <property type="evidence" value="ECO:0007669"/>
    <property type="project" value="TreeGrafter"/>
</dbReference>
<evidence type="ECO:0000256" key="1">
    <source>
        <dbReference type="ARBA" id="ARBA00004223"/>
    </source>
</evidence>
<feature type="domain" description="EF-hand" evidence="18">
    <location>
        <begin position="601"/>
        <end position="636"/>
    </location>
</feature>
<feature type="domain" description="EF-hand" evidence="18">
    <location>
        <begin position="678"/>
        <end position="713"/>
    </location>
</feature>
<dbReference type="PROSITE" id="PS00018">
    <property type="entry name" value="EF_HAND_1"/>
    <property type="match status" value="4"/>
</dbReference>
<keyword evidence="15" id="KW-0333">Golgi apparatus</keyword>
<comment type="caution">
    <text evidence="19">The sequence shown here is derived from an EMBL/GenBank/DDBJ whole genome shotgun (WGS) entry which is preliminary data.</text>
</comment>
<evidence type="ECO:0000256" key="6">
    <source>
        <dbReference type="ARBA" id="ARBA00006431"/>
    </source>
</evidence>
<keyword evidence="11" id="KW-0677">Repeat</keyword>
<dbReference type="Gene3D" id="1.10.238.10">
    <property type="entry name" value="EF-hand"/>
    <property type="match status" value="2"/>
</dbReference>
<dbReference type="GO" id="GO:0033018">
    <property type="term" value="C:sarcoplasmic reticulum lumen"/>
    <property type="evidence" value="ECO:0007669"/>
    <property type="project" value="UniProtKB-SubCell"/>
</dbReference>
<evidence type="ECO:0000256" key="4">
    <source>
        <dbReference type="ARBA" id="ARBA00004586"/>
    </source>
</evidence>
<keyword evidence="9" id="KW-0479">Metal-binding</keyword>
<name>A0A836D6H4_SHEEP</name>
<keyword evidence="8" id="KW-0964">Secreted</keyword>
<dbReference type="Proteomes" id="UP000664991">
    <property type="component" value="Unassembled WGS sequence"/>
</dbReference>
<protein>
    <recommendedName>
        <fullName evidence="7">Calumenin</fullName>
    </recommendedName>
</protein>
<evidence type="ECO:0000256" key="11">
    <source>
        <dbReference type="ARBA" id="ARBA00022737"/>
    </source>
</evidence>
<evidence type="ECO:0000256" key="7">
    <source>
        <dbReference type="ARBA" id="ARBA00014000"/>
    </source>
</evidence>
<dbReference type="GO" id="GO:0042470">
    <property type="term" value="C:melanosome"/>
    <property type="evidence" value="ECO:0007669"/>
    <property type="project" value="UniProtKB-SubCell"/>
</dbReference>
<keyword evidence="16" id="KW-0472">Membrane</keyword>
<evidence type="ECO:0000256" key="12">
    <source>
        <dbReference type="ARBA" id="ARBA00022824"/>
    </source>
</evidence>
<dbReference type="Pfam" id="PF13202">
    <property type="entry name" value="EF-hand_5"/>
    <property type="match status" value="2"/>
</dbReference>
<dbReference type="AlphaFoldDB" id="A0A836D6H4"/>
<evidence type="ECO:0000256" key="10">
    <source>
        <dbReference type="ARBA" id="ARBA00022729"/>
    </source>
</evidence>
<evidence type="ECO:0000313" key="20">
    <source>
        <dbReference type="Proteomes" id="UP000664991"/>
    </source>
</evidence>
<dbReference type="GO" id="GO:0005509">
    <property type="term" value="F:calcium ion binding"/>
    <property type="evidence" value="ECO:0007669"/>
    <property type="project" value="InterPro"/>
</dbReference>
<evidence type="ECO:0000256" key="3">
    <source>
        <dbReference type="ARBA" id="ARBA00004564"/>
    </source>
</evidence>
<dbReference type="PANTHER" id="PTHR22574">
    <property type="match status" value="1"/>
</dbReference>
<dbReference type="InterPro" id="IPR002048">
    <property type="entry name" value="EF_hand_dom"/>
</dbReference>
<dbReference type="EMBL" id="JAEMGP010000004">
    <property type="protein sequence ID" value="KAG5210503.1"/>
    <property type="molecule type" value="Genomic_DNA"/>
</dbReference>
<gene>
    <name evidence="19" type="ORF">JEQ12_015697</name>
</gene>
<dbReference type="CDD" id="cd16228">
    <property type="entry name" value="EFh_CREC_Calumenin"/>
    <property type="match status" value="1"/>
</dbReference>
<keyword evidence="12" id="KW-0256">Endoplasmic reticulum</keyword>
<dbReference type="PROSITE" id="PS50222">
    <property type="entry name" value="EF_HAND_2"/>
    <property type="match status" value="5"/>
</dbReference>
<reference evidence="19 20" key="1">
    <citation type="submission" date="2020-12" db="EMBL/GenBank/DDBJ databases">
        <title>De novo assembly of Tibetan sheep genome.</title>
        <authorList>
            <person name="Li X."/>
        </authorList>
    </citation>
    <scope>NUCLEOTIDE SEQUENCE [LARGE SCALE GENOMIC DNA]</scope>
    <source>
        <tissue evidence="19">Heart</tissue>
    </source>
</reference>
<comment type="similarity">
    <text evidence="17">Belongs to the GARIN family.</text>
</comment>
<evidence type="ECO:0000256" key="8">
    <source>
        <dbReference type="ARBA" id="ARBA00022525"/>
    </source>
</evidence>
<evidence type="ECO:0000256" key="14">
    <source>
        <dbReference type="ARBA" id="ARBA00022951"/>
    </source>
</evidence>
<feature type="domain" description="EF-hand" evidence="18">
    <location>
        <begin position="564"/>
        <end position="599"/>
    </location>
</feature>